<dbReference type="Gene3D" id="1.10.443.10">
    <property type="entry name" value="Intergrase catalytic core"/>
    <property type="match status" value="1"/>
</dbReference>
<dbReference type="InterPro" id="IPR050090">
    <property type="entry name" value="Tyrosine_recombinase_XerCD"/>
</dbReference>
<dbReference type="GO" id="GO:0003677">
    <property type="term" value="F:DNA binding"/>
    <property type="evidence" value="ECO:0007669"/>
    <property type="project" value="UniProtKB-UniRule"/>
</dbReference>
<feature type="domain" description="Core-binding (CB)" evidence="6">
    <location>
        <begin position="25"/>
        <end position="108"/>
    </location>
</feature>
<dbReference type="InterPro" id="IPR013762">
    <property type="entry name" value="Integrase-like_cat_sf"/>
</dbReference>
<dbReference type="RefSeq" id="WP_037289298.1">
    <property type="nucleotide sequence ID" value="NZ_JEOB01000004.1"/>
</dbReference>
<dbReference type="OrthoDB" id="2804510at2"/>
<dbReference type="Proteomes" id="UP000021369">
    <property type="component" value="Unassembled WGS sequence"/>
</dbReference>
<dbReference type="EMBL" id="JEOB01000004">
    <property type="protein sequence ID" value="EXM38512.1"/>
    <property type="molecule type" value="Genomic_DNA"/>
</dbReference>
<dbReference type="PATRIC" id="fig|1341156.4.peg.2529"/>
<dbReference type="InterPro" id="IPR002104">
    <property type="entry name" value="Integrase_catalytic"/>
</dbReference>
<evidence type="ECO:0000313" key="8">
    <source>
        <dbReference type="Proteomes" id="UP000021369"/>
    </source>
</evidence>
<evidence type="ECO:0000259" key="6">
    <source>
        <dbReference type="PROSITE" id="PS51900"/>
    </source>
</evidence>
<feature type="domain" description="Tyr recombinase" evidence="5">
    <location>
        <begin position="135"/>
        <end position="332"/>
    </location>
</feature>
<accession>A0A011UZB5</accession>
<dbReference type="PROSITE" id="PS51900">
    <property type="entry name" value="CB"/>
    <property type="match status" value="1"/>
</dbReference>
<proteinExistence type="inferred from homology"/>
<comment type="caution">
    <text evidence="7">The sequence shown here is derived from an EMBL/GenBank/DDBJ whole genome shotgun (WGS) entry which is preliminary data.</text>
</comment>
<evidence type="ECO:0008006" key="9">
    <source>
        <dbReference type="Google" id="ProtNLM"/>
    </source>
</evidence>
<evidence type="ECO:0000256" key="4">
    <source>
        <dbReference type="PROSITE-ProRule" id="PRU01248"/>
    </source>
</evidence>
<protein>
    <recommendedName>
        <fullName evidence="9">Integrase</fullName>
    </recommendedName>
</protein>
<keyword evidence="2 4" id="KW-0238">DNA-binding</keyword>
<sequence length="333" mass="39040">MKRGRVYNRIYTPELWEQVNKENKMILEDFMAEYRQRKKSKGTIDGYFQDMRIVFIYILKQLDNKSILELRKKDFRNLSIWLSEDCGMSANRVNRIKSAVNSMLSFVEDDDEYDYDNNVAKKVRGLPRERVKDNDDDFFFTFDEFIKTRKLLIERGRLQDAVLLSIGFDSAGRKNELFQIEKNGLTETNKTNVVIGKRGKKFPLVYLDDTKELIAQYLDERGDDDIPSLWVKRVGDKKSPITKEALYDRVCSISKVLSEVRGEECNIFPHTMRHSRAECLKQGTDTRLLDENGKPRVYSLDQIMKFMHHSDVSTTASYLMNHDDEEIDAMFGL</sequence>
<dbReference type="Gene3D" id="1.10.150.130">
    <property type="match status" value="1"/>
</dbReference>
<evidence type="ECO:0000313" key="7">
    <source>
        <dbReference type="EMBL" id="EXM38512.1"/>
    </source>
</evidence>
<organism evidence="7 8">
    <name type="scientific">Ruminococcus albus SY3</name>
    <dbReference type="NCBI Taxonomy" id="1341156"/>
    <lineage>
        <taxon>Bacteria</taxon>
        <taxon>Bacillati</taxon>
        <taxon>Bacillota</taxon>
        <taxon>Clostridia</taxon>
        <taxon>Eubacteriales</taxon>
        <taxon>Oscillospiraceae</taxon>
        <taxon>Ruminococcus</taxon>
    </lineage>
</organism>
<dbReference type="SUPFAM" id="SSF56349">
    <property type="entry name" value="DNA breaking-rejoining enzymes"/>
    <property type="match status" value="1"/>
</dbReference>
<evidence type="ECO:0000256" key="3">
    <source>
        <dbReference type="ARBA" id="ARBA00023172"/>
    </source>
</evidence>
<dbReference type="PROSITE" id="PS51898">
    <property type="entry name" value="TYR_RECOMBINASE"/>
    <property type="match status" value="1"/>
</dbReference>
<keyword evidence="8" id="KW-1185">Reference proteome</keyword>
<evidence type="ECO:0000256" key="2">
    <source>
        <dbReference type="ARBA" id="ARBA00023125"/>
    </source>
</evidence>
<dbReference type="InterPro" id="IPR044068">
    <property type="entry name" value="CB"/>
</dbReference>
<name>A0A011UZB5_RUMAL</name>
<dbReference type="PANTHER" id="PTHR30349">
    <property type="entry name" value="PHAGE INTEGRASE-RELATED"/>
    <property type="match status" value="1"/>
</dbReference>
<dbReference type="InterPro" id="IPR010998">
    <property type="entry name" value="Integrase_recombinase_N"/>
</dbReference>
<keyword evidence="3" id="KW-0233">DNA recombination</keyword>
<reference evidence="7 8" key="1">
    <citation type="submission" date="2013-06" db="EMBL/GenBank/DDBJ databases">
        <title>Rumen cellulosomics: divergent fiber-degrading strategies revealed by comparative genome-wide analysis of six Ruminococcal strains.</title>
        <authorList>
            <person name="Dassa B."/>
            <person name="Borovok I."/>
            <person name="Lamed R."/>
            <person name="Flint H."/>
            <person name="Yeoman C.J."/>
            <person name="White B."/>
            <person name="Bayer E.A."/>
        </authorList>
    </citation>
    <scope>NUCLEOTIDE SEQUENCE [LARGE SCALE GENOMIC DNA]</scope>
    <source>
        <strain evidence="7 8">SY3</strain>
    </source>
</reference>
<dbReference type="GO" id="GO:0006310">
    <property type="term" value="P:DNA recombination"/>
    <property type="evidence" value="ECO:0007669"/>
    <property type="project" value="UniProtKB-KW"/>
</dbReference>
<dbReference type="InterPro" id="IPR011010">
    <property type="entry name" value="DNA_brk_join_enz"/>
</dbReference>
<dbReference type="CDD" id="cd00397">
    <property type="entry name" value="DNA_BRE_C"/>
    <property type="match status" value="1"/>
</dbReference>
<comment type="similarity">
    <text evidence="1">Belongs to the 'phage' integrase family.</text>
</comment>
<dbReference type="GO" id="GO:0015074">
    <property type="term" value="P:DNA integration"/>
    <property type="evidence" value="ECO:0007669"/>
    <property type="project" value="InterPro"/>
</dbReference>
<dbReference type="AlphaFoldDB" id="A0A011UZB5"/>
<gene>
    <name evidence="7" type="ORF">RASY3_14345</name>
</gene>
<evidence type="ECO:0000259" key="5">
    <source>
        <dbReference type="PROSITE" id="PS51898"/>
    </source>
</evidence>
<dbReference type="PANTHER" id="PTHR30349:SF64">
    <property type="entry name" value="PROPHAGE INTEGRASE INTD-RELATED"/>
    <property type="match status" value="1"/>
</dbReference>
<evidence type="ECO:0000256" key="1">
    <source>
        <dbReference type="ARBA" id="ARBA00008857"/>
    </source>
</evidence>